<evidence type="ECO:0000256" key="7">
    <source>
        <dbReference type="ARBA" id="ARBA00022691"/>
    </source>
</evidence>
<dbReference type="Gene3D" id="3.20.20.70">
    <property type="entry name" value="Aldolase class I"/>
    <property type="match status" value="1"/>
</dbReference>
<dbReference type="GO" id="GO:0032324">
    <property type="term" value="P:molybdopterin cofactor biosynthetic process"/>
    <property type="evidence" value="ECO:0007669"/>
    <property type="project" value="UniProtKB-ARBA"/>
</dbReference>
<dbReference type="CDD" id="cd01335">
    <property type="entry name" value="Radical_SAM"/>
    <property type="match status" value="1"/>
</dbReference>
<evidence type="ECO:0000256" key="10">
    <source>
        <dbReference type="ARBA" id="ARBA00023014"/>
    </source>
</evidence>
<dbReference type="PANTHER" id="PTHR43787">
    <property type="entry name" value="FEMO COFACTOR BIOSYNTHESIS PROTEIN NIFB-RELATED"/>
    <property type="match status" value="1"/>
</dbReference>
<keyword evidence="11" id="KW-0535">Nitrogen fixation</keyword>
<dbReference type="Proteomes" id="UP001221217">
    <property type="component" value="Unassembled WGS sequence"/>
</dbReference>
<dbReference type="InterPro" id="IPR003731">
    <property type="entry name" value="Di-Nase_FeMo-co_biosynth"/>
</dbReference>
<dbReference type="Pfam" id="PF02579">
    <property type="entry name" value="Nitro_FeMo-Co"/>
    <property type="match status" value="1"/>
</dbReference>
<dbReference type="PANTHER" id="PTHR43787:SF13">
    <property type="entry name" value="FEMO COFACTOR BIOSYNTHESIS PROTEIN NIFB"/>
    <property type="match status" value="1"/>
</dbReference>
<keyword evidence="6" id="KW-0004">4Fe-4S</keyword>
<evidence type="ECO:0000256" key="8">
    <source>
        <dbReference type="ARBA" id="ARBA00022723"/>
    </source>
</evidence>
<evidence type="ECO:0000256" key="11">
    <source>
        <dbReference type="ARBA" id="ARBA00023231"/>
    </source>
</evidence>
<proteinExistence type="inferred from homology"/>
<dbReference type="InterPro" id="IPR036105">
    <property type="entry name" value="DiNase_FeMo-co_biosyn_sf"/>
</dbReference>
<dbReference type="InterPro" id="IPR006638">
    <property type="entry name" value="Elp3/MiaA/NifB-like_rSAM"/>
</dbReference>
<organism evidence="16 17">
    <name type="scientific">Candidatus Thalassospirochaeta sargassi</name>
    <dbReference type="NCBI Taxonomy" id="3119039"/>
    <lineage>
        <taxon>Bacteria</taxon>
        <taxon>Pseudomonadati</taxon>
        <taxon>Spirochaetota</taxon>
        <taxon>Spirochaetia</taxon>
        <taxon>Spirochaetales</taxon>
        <taxon>Spirochaetaceae</taxon>
        <taxon>Candidatus Thalassospirochaeta</taxon>
    </lineage>
</organism>
<evidence type="ECO:0000256" key="4">
    <source>
        <dbReference type="ARBA" id="ARBA00006804"/>
    </source>
</evidence>
<dbReference type="GO" id="GO:0051539">
    <property type="term" value="F:4 iron, 4 sulfur cluster binding"/>
    <property type="evidence" value="ECO:0007669"/>
    <property type="project" value="UniProtKB-KW"/>
</dbReference>
<dbReference type="PROSITE" id="PS01305">
    <property type="entry name" value="MOAA_NIFB_PQQE"/>
    <property type="match status" value="1"/>
</dbReference>
<dbReference type="SFLD" id="SFLDS00029">
    <property type="entry name" value="Radical_SAM"/>
    <property type="match status" value="1"/>
</dbReference>
<comment type="cofactor">
    <cofactor evidence="1">
        <name>[4Fe-4S] cluster</name>
        <dbReference type="ChEBI" id="CHEBI:49883"/>
    </cofactor>
</comment>
<evidence type="ECO:0000313" key="16">
    <source>
        <dbReference type="EMBL" id="MDC7225129.1"/>
    </source>
</evidence>
<accession>A0AAJ1IBM1</accession>
<evidence type="ECO:0000256" key="3">
    <source>
        <dbReference type="ARBA" id="ARBA00005155"/>
    </source>
</evidence>
<feature type="domain" description="Radical SAM core" evidence="15">
    <location>
        <begin position="17"/>
        <end position="261"/>
    </location>
</feature>
<keyword evidence="7" id="KW-0949">S-adenosyl-L-methionine</keyword>
<dbReference type="SFLD" id="SFLDF00281">
    <property type="entry name" value="FeMo_cofactor_biosynthesis_pro"/>
    <property type="match status" value="1"/>
</dbReference>
<dbReference type="InterPro" id="IPR007197">
    <property type="entry name" value="rSAM"/>
</dbReference>
<dbReference type="Gene3D" id="3.30.420.130">
    <property type="entry name" value="Dinitrogenase iron-molybdenum cofactor biosynthesis domain"/>
    <property type="match status" value="1"/>
</dbReference>
<dbReference type="SUPFAM" id="SSF102114">
    <property type="entry name" value="Radical SAM enzymes"/>
    <property type="match status" value="1"/>
</dbReference>
<name>A0AAJ1IBM1_9SPIO</name>
<dbReference type="InterPro" id="IPR058240">
    <property type="entry name" value="rSAM_sf"/>
</dbReference>
<dbReference type="AlphaFoldDB" id="A0AAJ1IBM1"/>
<dbReference type="SFLD" id="SFLDG01067">
    <property type="entry name" value="SPASM/twitch_domain_containing"/>
    <property type="match status" value="1"/>
</dbReference>
<dbReference type="GO" id="GO:0046872">
    <property type="term" value="F:metal ion binding"/>
    <property type="evidence" value="ECO:0007669"/>
    <property type="project" value="UniProtKB-KW"/>
</dbReference>
<comment type="pathway">
    <text evidence="3">Cofactor biosynthesis; Fe-Mo cofactor biosynthesis.</text>
</comment>
<dbReference type="GO" id="GO:0016829">
    <property type="term" value="F:lyase activity"/>
    <property type="evidence" value="ECO:0007669"/>
    <property type="project" value="UniProtKB-KW"/>
</dbReference>
<evidence type="ECO:0000256" key="12">
    <source>
        <dbReference type="ARBA" id="ARBA00023239"/>
    </source>
</evidence>
<evidence type="ECO:0000256" key="14">
    <source>
        <dbReference type="ARBA" id="ARBA00032102"/>
    </source>
</evidence>
<keyword evidence="12" id="KW-0456">Lyase</keyword>
<sequence>MNEALTKKHPCYDSNAAGKVARIHLPVAPKCNIQCKYCSRKYDCVNESRPGVTSEVLSPAQAVLYLEKVAEKIPIGVVGIAGPGDAFAEPEKTLETIRLCRAKFPDMVFCLSTNGLALPEHISELAASGVTHVTITINTLDPEVGKNIYSWARFEKRNYRGIDASRLLIDRQLESVQLLVEHGISVKINTILIPGVNEEQILPIAKMAKAYGCELMNIIPLIPVEGTVFENITESSCAVVESHRSDAQEFVRQSRHCKRCRADAVGILGEETDAEIRKLLSDASTSATGFTEERTKVAFVSREGVLVNQHLGEAGEFYIYEQIGDNLALSETREAPPAGTGERRWAEVAAVLKDCAYLLTSGAGDRPVKALGGSGINVLTIEGLAHDAASRLFRGEAVAHLKKRESCKAGNCGSGNGCG</sequence>
<keyword evidence="10" id="KW-0411">Iron-sulfur</keyword>
<dbReference type="SMART" id="SM00729">
    <property type="entry name" value="Elp3"/>
    <property type="match status" value="1"/>
</dbReference>
<evidence type="ECO:0000256" key="9">
    <source>
        <dbReference type="ARBA" id="ARBA00023004"/>
    </source>
</evidence>
<reference evidence="16 17" key="1">
    <citation type="submission" date="2022-12" db="EMBL/GenBank/DDBJ databases">
        <title>Metagenome assembled genome from gulf of manar.</title>
        <authorList>
            <person name="Kohli P."/>
            <person name="Pk S."/>
            <person name="Venkata Ramana C."/>
            <person name="Sasikala C."/>
        </authorList>
    </citation>
    <scope>NUCLEOTIDE SEQUENCE [LARGE SCALE GENOMIC DNA]</scope>
    <source>
        <strain evidence="16">JB008</strain>
    </source>
</reference>
<keyword evidence="9" id="KW-0408">Iron</keyword>
<evidence type="ECO:0000256" key="1">
    <source>
        <dbReference type="ARBA" id="ARBA00001966"/>
    </source>
</evidence>
<gene>
    <name evidence="16" type="ORF">PQJ61_00015</name>
</gene>
<comment type="caution">
    <text evidence="16">The sequence shown here is derived from an EMBL/GenBank/DDBJ whole genome shotgun (WGS) entry which is preliminary data.</text>
</comment>
<dbReference type="SFLD" id="SFLDG01068">
    <property type="entry name" value="FeMo_cofactor_biosynthesis_pro"/>
    <property type="match status" value="1"/>
</dbReference>
<evidence type="ECO:0000256" key="13">
    <source>
        <dbReference type="ARBA" id="ARBA00030926"/>
    </source>
</evidence>
<comment type="function">
    <text evidence="2">Involved in the biosynthesis of the iron-molybdenum cofactor (FeMo-co or M-cluster) found in the dinitrogenase enzyme of the nitrogenase complex in nitrogen-fixing microorganisms. NifB catalyzes the crucial step of radical SAM-dependent carbide insertion that occurs concomitant with the insertion of a 9th sulfur and the rearrangement/coupling of two [4Fe-4S] clusters into a [8Fe-9S-C] cluster, the precursor to the M-cluster.</text>
</comment>
<dbReference type="InterPro" id="IPR000385">
    <property type="entry name" value="MoaA_NifB_PqqE_Fe-S-bd_CS"/>
</dbReference>
<comment type="similarity">
    <text evidence="4">Belongs to the radical SAM superfamily. NifB family.</text>
</comment>
<evidence type="ECO:0000256" key="5">
    <source>
        <dbReference type="ARBA" id="ARBA00021702"/>
    </source>
</evidence>
<dbReference type="Pfam" id="PF04055">
    <property type="entry name" value="Radical_SAM"/>
    <property type="match status" value="1"/>
</dbReference>
<protein>
    <recommendedName>
        <fullName evidence="5">FeMo cofactor biosynthesis protein NifB</fullName>
    </recommendedName>
    <alternativeName>
        <fullName evidence="14">Nitrogenase cofactor maturase NifB</fullName>
    </alternativeName>
    <alternativeName>
        <fullName evidence="13">Radical SAM assemblase NifB</fullName>
    </alternativeName>
</protein>
<dbReference type="EMBL" id="JAQQAL010000001">
    <property type="protein sequence ID" value="MDC7225129.1"/>
    <property type="molecule type" value="Genomic_DNA"/>
</dbReference>
<evidence type="ECO:0000259" key="15">
    <source>
        <dbReference type="PROSITE" id="PS51918"/>
    </source>
</evidence>
<dbReference type="SUPFAM" id="SSF53146">
    <property type="entry name" value="Nitrogenase accessory factor-like"/>
    <property type="match status" value="1"/>
</dbReference>
<dbReference type="InterPro" id="IPR013785">
    <property type="entry name" value="Aldolase_TIM"/>
</dbReference>
<keyword evidence="8" id="KW-0479">Metal-binding</keyword>
<evidence type="ECO:0000256" key="6">
    <source>
        <dbReference type="ARBA" id="ARBA00022485"/>
    </source>
</evidence>
<evidence type="ECO:0000313" key="17">
    <source>
        <dbReference type="Proteomes" id="UP001221217"/>
    </source>
</evidence>
<dbReference type="PROSITE" id="PS51918">
    <property type="entry name" value="RADICAL_SAM"/>
    <property type="match status" value="1"/>
</dbReference>
<evidence type="ECO:0000256" key="2">
    <source>
        <dbReference type="ARBA" id="ARBA00003522"/>
    </source>
</evidence>